<dbReference type="InterPro" id="IPR036028">
    <property type="entry name" value="SH3-like_dom_sf"/>
</dbReference>
<feature type="compositionally biased region" description="Polar residues" evidence="16">
    <location>
        <begin position="556"/>
        <end position="565"/>
    </location>
</feature>
<comment type="caution">
    <text evidence="18">The sequence shown here is derived from an EMBL/GenBank/DDBJ whole genome shotgun (WGS) entry which is preliminary data.</text>
</comment>
<feature type="region of interest" description="Disordered" evidence="16">
    <location>
        <begin position="211"/>
        <end position="273"/>
    </location>
</feature>
<evidence type="ECO:0000313" key="19">
    <source>
        <dbReference type="Proteomes" id="UP001310890"/>
    </source>
</evidence>
<feature type="compositionally biased region" description="Low complexity" evidence="16">
    <location>
        <begin position="959"/>
        <end position="1004"/>
    </location>
</feature>
<accession>A0AAN7YN22</accession>
<evidence type="ECO:0000256" key="15">
    <source>
        <dbReference type="PROSITE-ProRule" id="PRU00192"/>
    </source>
</evidence>
<evidence type="ECO:0000256" key="8">
    <source>
        <dbReference type="ARBA" id="ARBA00022490"/>
    </source>
</evidence>
<dbReference type="Gene3D" id="2.30.30.700">
    <property type="entry name" value="SLA1 homology domain 1"/>
    <property type="match status" value="1"/>
</dbReference>
<keyword evidence="8" id="KW-0963">Cytoplasm</keyword>
<dbReference type="GO" id="GO:0043130">
    <property type="term" value="F:ubiquitin binding"/>
    <property type="evidence" value="ECO:0007669"/>
    <property type="project" value="InterPro"/>
</dbReference>
<dbReference type="InterPro" id="IPR035821">
    <property type="entry name" value="Sla1_SH3_3"/>
</dbReference>
<name>A0AAN7YN22_9PEZI</name>
<dbReference type="InterPro" id="IPR035800">
    <property type="entry name" value="Sla1_SH3_1"/>
</dbReference>
<dbReference type="SUPFAM" id="SSF50044">
    <property type="entry name" value="SH3-domain"/>
    <property type="match status" value="3"/>
</dbReference>
<keyword evidence="6 15" id="KW-0728">SH3 domain</keyword>
<dbReference type="PANTHER" id="PTHR15735:SF19">
    <property type="entry name" value="ACTIN CYTOSKELETON-REGULATORY COMPLEX PROTEIN SLA1"/>
    <property type="match status" value="1"/>
</dbReference>
<comment type="similarity">
    <text evidence="4">Belongs to the SLA1 family.</text>
</comment>
<dbReference type="GO" id="GO:0010008">
    <property type="term" value="C:endosome membrane"/>
    <property type="evidence" value="ECO:0007669"/>
    <property type="project" value="UniProtKB-SubCell"/>
</dbReference>
<dbReference type="EMBL" id="JAVRRL010000004">
    <property type="protein sequence ID" value="KAK5117707.1"/>
    <property type="molecule type" value="Genomic_DNA"/>
</dbReference>
<feature type="compositionally biased region" description="Basic and acidic residues" evidence="16">
    <location>
        <begin position="619"/>
        <end position="641"/>
    </location>
</feature>
<feature type="region of interest" description="Disordered" evidence="16">
    <location>
        <begin position="725"/>
        <end position="1204"/>
    </location>
</feature>
<feature type="domain" description="SH3" evidence="17">
    <location>
        <begin position="2"/>
        <end position="69"/>
    </location>
</feature>
<feature type="region of interest" description="Disordered" evidence="16">
    <location>
        <begin position="143"/>
        <end position="199"/>
    </location>
</feature>
<evidence type="ECO:0000256" key="12">
    <source>
        <dbReference type="ARBA" id="ARBA00023136"/>
    </source>
</evidence>
<keyword evidence="12" id="KW-0472">Membrane</keyword>
<dbReference type="PANTHER" id="PTHR15735">
    <property type="entry name" value="FCH AND DOUBLE SH3 DOMAINS PROTEIN"/>
    <property type="match status" value="1"/>
</dbReference>
<dbReference type="GO" id="GO:0005634">
    <property type="term" value="C:nucleus"/>
    <property type="evidence" value="ECO:0007669"/>
    <property type="project" value="TreeGrafter"/>
</dbReference>
<dbReference type="CDD" id="cd11775">
    <property type="entry name" value="SH3_Sla1p_3"/>
    <property type="match status" value="1"/>
</dbReference>
<dbReference type="InterPro" id="IPR013761">
    <property type="entry name" value="SAM/pointed_sf"/>
</dbReference>
<dbReference type="Pfam" id="PF14604">
    <property type="entry name" value="SH3_9"/>
    <property type="match status" value="1"/>
</dbReference>
<evidence type="ECO:0000256" key="11">
    <source>
        <dbReference type="ARBA" id="ARBA00022753"/>
    </source>
</evidence>
<dbReference type="GO" id="GO:0030479">
    <property type="term" value="C:actin cortical patch"/>
    <property type="evidence" value="ECO:0007669"/>
    <property type="project" value="UniProtKB-SubCell"/>
</dbReference>
<keyword evidence="10" id="KW-0677">Repeat</keyword>
<feature type="compositionally biased region" description="Low complexity" evidence="16">
    <location>
        <begin position="825"/>
        <end position="836"/>
    </location>
</feature>
<sequence>MVFVDVCRAVYDYAPQSAEELEITEGDLLFVLEKSADDDWWKCKKKAVSEDEEEPEGLVPNNYVESVQPLYKAKALYDYARQTDEELSFKDEEVLNVYDDGDPDWTLVGAGGHFGFAPAIYIEKTSVSAAAATAVSTSPAAATSQAPAMAHRELAAPPPMPSRPVAMDDGPLPGEADYPGPDPGTAPTPSPEPPSHNPASALAGIIAQRTGGGLASPQLPSRPQYTPEESEEEMAPPMPLRPRSQAMPSPPLTQYASPRFQEPPGVQPSPPYNRHVTSYSPAGFTPSDDEIGNLRSPGGFHLYNVHEMVSHMGKKKKLPTTLGINVGRGMIMISPEKSKDGPSQEWSAEKLTHYSIEGKHVFVELVRPSKSVDFHAGAKDTAQEIVVQLGDLAGAVRQEGLREVLAASAGTGAGGQKKGRMLYEFMAQGEDEVTVAVDDEVIVLDDRASDEWWKVRRMKNGREGVVPSSYVEITGSLPNAPDSIAGLNAARSTVDQNRLEEERLARQAAKSSKSRDASIPERQSSLAEDSGRHHRSSSNEQKRPAKDAAPPKSKPNQSRIRTWTDRSGTFKVEAEFIGLRDGKIHLHKNNGVKIAVPVSKMAVEDLEYVEAATGKSLDEDKPLSDIKRRNTQKRREEERRPNGNGTRAGAIVQKDNGYDWFEFFLSCGVNPQICERYAGSFSRDQMGPEVLPDVNEQLLRTLGLKEGDILRVMKFLDAKYDRANKAGAGPSSLQQDDASMNGAGSGLFSGPDGALRNNTRKGRPAPAVQTNDVVDEAAFKQGDDSARREVPSEGKPTALASAPARQPTGGFDDDAWDVKPARTQAAAAVMNASAPVAEPPRPQPVPQPKPNDDLALLAMPLQPTATGAAPPPPTPAAAFASAPIQAQPPPAPAAPQQAPHADQALFDKIAALAPPRQRPQAPMQQLQPTGLAPPPRAASAPGFPPQNSAGGQFGPPPLQAQLTGYAQQPQQQQQMYPQQTGFPGQQPQFPQQTGFQQSFQPQPQLNGVQAMQQNFPALQPQPTGIAFQPQSQFGQQQAMQQYPQATGFQQPQQTGFGGYQQVNSVQIGSSPFADPPRGAYQPSPLSQGNFTAPPLPPMPTGYQQQIQQQQQQQPAFNISQPTGLNRGYNPQQPQQFQAQQQPQLPPQQTGGVFGPSQPLVPLLPQKTGPTPPVRFGTLGARPLVAQPTGRANLAKATPQNPFGF</sequence>
<evidence type="ECO:0000256" key="16">
    <source>
        <dbReference type="SAM" id="MobiDB-lite"/>
    </source>
</evidence>
<evidence type="ECO:0000256" key="7">
    <source>
        <dbReference type="ARBA" id="ARBA00022475"/>
    </source>
</evidence>
<organism evidence="18 19">
    <name type="scientific">Meristemomyces frigidus</name>
    <dbReference type="NCBI Taxonomy" id="1508187"/>
    <lineage>
        <taxon>Eukaryota</taxon>
        <taxon>Fungi</taxon>
        <taxon>Dikarya</taxon>
        <taxon>Ascomycota</taxon>
        <taxon>Pezizomycotina</taxon>
        <taxon>Dothideomycetes</taxon>
        <taxon>Dothideomycetidae</taxon>
        <taxon>Mycosphaerellales</taxon>
        <taxon>Teratosphaeriaceae</taxon>
        <taxon>Meristemomyces</taxon>
    </lineage>
</organism>
<feature type="compositionally biased region" description="Low complexity" evidence="16">
    <location>
        <begin position="894"/>
        <end position="928"/>
    </location>
</feature>
<dbReference type="GO" id="GO:0006897">
    <property type="term" value="P:endocytosis"/>
    <property type="evidence" value="ECO:0007669"/>
    <property type="project" value="UniProtKB-KW"/>
</dbReference>
<feature type="compositionally biased region" description="Pro residues" evidence="16">
    <location>
        <begin position="837"/>
        <end position="849"/>
    </location>
</feature>
<dbReference type="Gene3D" id="1.10.150.50">
    <property type="entry name" value="Transcription Factor, Ets-1"/>
    <property type="match status" value="1"/>
</dbReference>
<evidence type="ECO:0000256" key="14">
    <source>
        <dbReference type="ARBA" id="ARBA00023212"/>
    </source>
</evidence>
<dbReference type="GO" id="GO:0003779">
    <property type="term" value="F:actin binding"/>
    <property type="evidence" value="ECO:0007669"/>
    <property type="project" value="UniProtKB-KW"/>
</dbReference>
<evidence type="ECO:0000256" key="9">
    <source>
        <dbReference type="ARBA" id="ARBA00022583"/>
    </source>
</evidence>
<feature type="compositionally biased region" description="Basic and acidic residues" evidence="16">
    <location>
        <begin position="777"/>
        <end position="792"/>
    </location>
</feature>
<evidence type="ECO:0000256" key="1">
    <source>
        <dbReference type="ARBA" id="ARBA00004125"/>
    </source>
</evidence>
<dbReference type="PROSITE" id="PS50002">
    <property type="entry name" value="SH3"/>
    <property type="match status" value="2"/>
</dbReference>
<evidence type="ECO:0000256" key="13">
    <source>
        <dbReference type="ARBA" id="ARBA00023203"/>
    </source>
</evidence>
<dbReference type="PRINTS" id="PR00452">
    <property type="entry name" value="SH3DOMAIN"/>
</dbReference>
<dbReference type="GO" id="GO:0000147">
    <property type="term" value="P:actin cortical patch assembly"/>
    <property type="evidence" value="ECO:0007669"/>
    <property type="project" value="TreeGrafter"/>
</dbReference>
<dbReference type="GO" id="GO:0030674">
    <property type="term" value="F:protein-macromolecule adaptor activity"/>
    <property type="evidence" value="ECO:0007669"/>
    <property type="project" value="InterPro"/>
</dbReference>
<feature type="compositionally biased region" description="Low complexity" evidence="16">
    <location>
        <begin position="1130"/>
        <end position="1148"/>
    </location>
</feature>
<feature type="compositionally biased region" description="Low complexity" evidence="16">
    <location>
        <begin position="1028"/>
        <end position="1054"/>
    </location>
</feature>
<feature type="region of interest" description="Disordered" evidence="16">
    <location>
        <begin position="619"/>
        <end position="649"/>
    </location>
</feature>
<dbReference type="GO" id="GO:0005886">
    <property type="term" value="C:plasma membrane"/>
    <property type="evidence" value="ECO:0007669"/>
    <property type="project" value="UniProtKB-SubCell"/>
</dbReference>
<keyword evidence="7" id="KW-1003">Cell membrane</keyword>
<dbReference type="Gene3D" id="2.30.30.40">
    <property type="entry name" value="SH3 Domains"/>
    <property type="match status" value="3"/>
</dbReference>
<feature type="compositionally biased region" description="Polar residues" evidence="16">
    <location>
        <begin position="1005"/>
        <end position="1022"/>
    </location>
</feature>
<dbReference type="Pfam" id="PF24081">
    <property type="entry name" value="PH_SLA1"/>
    <property type="match status" value="1"/>
</dbReference>
<proteinExistence type="inferred from homology"/>
<dbReference type="GO" id="GO:0030833">
    <property type="term" value="P:regulation of actin filament polymerization"/>
    <property type="evidence" value="ECO:0007669"/>
    <property type="project" value="TreeGrafter"/>
</dbReference>
<dbReference type="Pfam" id="PF03983">
    <property type="entry name" value="SHD1"/>
    <property type="match status" value="1"/>
</dbReference>
<evidence type="ECO:0000256" key="5">
    <source>
        <dbReference type="ARBA" id="ARBA00020357"/>
    </source>
</evidence>
<evidence type="ECO:0000256" key="10">
    <source>
        <dbReference type="ARBA" id="ARBA00022737"/>
    </source>
</evidence>
<feature type="compositionally biased region" description="Pro residues" evidence="16">
    <location>
        <begin position="180"/>
        <end position="196"/>
    </location>
</feature>
<feature type="compositionally biased region" description="Low complexity" evidence="16">
    <location>
        <begin position="1103"/>
        <end position="1113"/>
    </location>
</feature>
<evidence type="ECO:0000256" key="2">
    <source>
        <dbReference type="ARBA" id="ARBA00004134"/>
    </source>
</evidence>
<feature type="domain" description="SH3" evidence="17">
    <location>
        <begin position="414"/>
        <end position="476"/>
    </location>
</feature>
<keyword evidence="9" id="KW-0254">Endocytosis</keyword>
<dbReference type="InterPro" id="IPR001452">
    <property type="entry name" value="SH3_domain"/>
</dbReference>
<evidence type="ECO:0000256" key="3">
    <source>
        <dbReference type="ARBA" id="ARBA00004413"/>
    </source>
</evidence>
<keyword evidence="13" id="KW-0009">Actin-binding</keyword>
<evidence type="ECO:0000256" key="4">
    <source>
        <dbReference type="ARBA" id="ARBA00007948"/>
    </source>
</evidence>
<feature type="compositionally biased region" description="Low complexity" evidence="16">
    <location>
        <begin position="876"/>
        <end position="885"/>
    </location>
</feature>
<feature type="region of interest" description="Disordered" evidence="16">
    <location>
        <begin position="504"/>
        <end position="565"/>
    </location>
</feature>
<dbReference type="SMART" id="SM00326">
    <property type="entry name" value="SH3"/>
    <property type="match status" value="3"/>
</dbReference>
<feature type="compositionally biased region" description="Polar residues" evidence="16">
    <location>
        <begin position="1114"/>
        <end position="1123"/>
    </location>
</feature>
<keyword evidence="14" id="KW-0206">Cytoskeleton</keyword>
<evidence type="ECO:0000259" key="17">
    <source>
        <dbReference type="PROSITE" id="PS50002"/>
    </source>
</evidence>
<protein>
    <recommendedName>
        <fullName evidence="5">Actin cytoskeleton-regulatory complex protein SLA1</fullName>
    </recommendedName>
</protein>
<reference evidence="18" key="1">
    <citation type="submission" date="2023-08" db="EMBL/GenBank/DDBJ databases">
        <title>Black Yeasts Isolated from many extreme environments.</title>
        <authorList>
            <person name="Coleine C."/>
            <person name="Stajich J.E."/>
            <person name="Selbmann L."/>
        </authorList>
    </citation>
    <scope>NUCLEOTIDE SEQUENCE</scope>
    <source>
        <strain evidence="18">CCFEE 5401</strain>
    </source>
</reference>
<comment type="subcellular location">
    <subcellularLocation>
        <location evidence="3">Cell membrane</location>
        <topology evidence="3">Peripheral membrane protein</topology>
        <orientation evidence="3">Cytoplasmic side</orientation>
    </subcellularLocation>
    <subcellularLocation>
        <location evidence="2">Cytoplasm</location>
        <location evidence="2">Cytoskeleton</location>
        <location evidence="2">Actin patch</location>
    </subcellularLocation>
    <subcellularLocation>
        <location evidence="1">Endosome membrane</location>
        <topology evidence="1">Peripheral membrane protein</topology>
        <orientation evidence="1">Cytoplasmic side</orientation>
    </subcellularLocation>
</comment>
<evidence type="ECO:0000256" key="6">
    <source>
        <dbReference type="ARBA" id="ARBA00022443"/>
    </source>
</evidence>
<dbReference type="Proteomes" id="UP001310890">
    <property type="component" value="Unassembled WGS sequence"/>
</dbReference>
<evidence type="ECO:0000313" key="18">
    <source>
        <dbReference type="EMBL" id="KAK5117707.1"/>
    </source>
</evidence>
<dbReference type="GO" id="GO:0042802">
    <property type="term" value="F:identical protein binding"/>
    <property type="evidence" value="ECO:0007669"/>
    <property type="project" value="InterPro"/>
</dbReference>
<dbReference type="InterPro" id="IPR056996">
    <property type="entry name" value="PH_SLA1"/>
</dbReference>
<gene>
    <name evidence="18" type="ORF">LTR62_005131</name>
</gene>
<dbReference type="Pfam" id="PF00018">
    <property type="entry name" value="SH3_1"/>
    <property type="match status" value="2"/>
</dbReference>
<dbReference type="InterPro" id="IPR007131">
    <property type="entry name" value="SHD1"/>
</dbReference>
<dbReference type="AlphaFoldDB" id="A0AAN7YN22"/>
<dbReference type="CDD" id="cd11773">
    <property type="entry name" value="SH3_Sla1p_1"/>
    <property type="match status" value="1"/>
</dbReference>
<keyword evidence="11" id="KW-0967">Endosome</keyword>